<protein>
    <recommendedName>
        <fullName evidence="11">Transporter</fullName>
    </recommendedName>
</protein>
<keyword evidence="5" id="KW-0812">Transmembrane</keyword>
<evidence type="ECO:0000256" key="4">
    <source>
        <dbReference type="ARBA" id="ARBA00022452"/>
    </source>
</evidence>
<dbReference type="SUPFAM" id="SSF56954">
    <property type="entry name" value="Outer membrane efflux proteins (OEP)"/>
    <property type="match status" value="1"/>
</dbReference>
<dbReference type="PANTHER" id="PTHR30026">
    <property type="entry name" value="OUTER MEMBRANE PROTEIN TOLC"/>
    <property type="match status" value="1"/>
</dbReference>
<dbReference type="InterPro" id="IPR051906">
    <property type="entry name" value="TolC-like"/>
</dbReference>
<reference evidence="9 10" key="1">
    <citation type="submission" date="2016-02" db="EMBL/GenBank/DDBJ databases">
        <title>Draft genome sequence of Polaribacter atrinae KACC17473.</title>
        <authorList>
            <person name="Shin S.-K."/>
            <person name="Yi H."/>
        </authorList>
    </citation>
    <scope>NUCLEOTIDE SEQUENCE [LARGE SCALE GENOMIC DNA]</scope>
    <source>
        <strain evidence="9 10">KACC 17473</strain>
    </source>
</reference>
<dbReference type="OrthoDB" id="1674454at2"/>
<keyword evidence="10" id="KW-1185">Reference proteome</keyword>
<evidence type="ECO:0000256" key="1">
    <source>
        <dbReference type="ARBA" id="ARBA00004442"/>
    </source>
</evidence>
<evidence type="ECO:0000313" key="9">
    <source>
        <dbReference type="EMBL" id="OAD46097.1"/>
    </source>
</evidence>
<name>A0A176TDU8_9FLAO</name>
<proteinExistence type="inferred from homology"/>
<sequence>MNVYLNFKPMKLNKRGVLFSCILCFVSTFINAQDITLKQAYDLMLSKNGDVKASSFEVKAMEEEHKATKGLRLPTVGVSGTYMHLDKDISADLNEQRNMVGGLLGITDPAAVLGSWDFTLQEQNLGFATADISMPIYAGGKINAANKASEIKLALSETKHKIKEDQLTVQLINYFFKLKLAKEAVQLRQEVYNVILLHNNQAMKFFENGIIPEVETLNAKVSLSNANRELLGAKKDVDLATTAVQNLIGVNSISEFTSDFKEPTIVKPLEEFTNDMLTANEQLKIIEKNYELAKVGIDVEKSDYFPKVGVSGKYILWKDNLPLVDTKWFVGVGVEWELFNGFQREHKVKASKYKISQVAEIDRQARLNLTTYTEKLYNTMQKELEQYESLNTDEALANRLKFMRTRAFEEGTGTSLEVVDATLKLSEIKLHKIKALYEYNVAYGELMVLTGKTASFLNQN</sequence>
<dbReference type="Proteomes" id="UP000076923">
    <property type="component" value="Unassembled WGS sequence"/>
</dbReference>
<dbReference type="PANTHER" id="PTHR30026:SF5">
    <property type="entry name" value="ABC-TYPE EFFLUX SYSTEM SECRETIN COMPONENT"/>
    <property type="match status" value="1"/>
</dbReference>
<dbReference type="GO" id="GO:0015562">
    <property type="term" value="F:efflux transmembrane transporter activity"/>
    <property type="evidence" value="ECO:0007669"/>
    <property type="project" value="InterPro"/>
</dbReference>
<evidence type="ECO:0000256" key="3">
    <source>
        <dbReference type="ARBA" id="ARBA00022448"/>
    </source>
</evidence>
<gene>
    <name evidence="9" type="ORF">LPB303_04070</name>
</gene>
<keyword evidence="8" id="KW-0732">Signal</keyword>
<comment type="subcellular location">
    <subcellularLocation>
        <location evidence="1">Cell outer membrane</location>
    </subcellularLocation>
</comment>
<evidence type="ECO:0008006" key="11">
    <source>
        <dbReference type="Google" id="ProtNLM"/>
    </source>
</evidence>
<dbReference type="InterPro" id="IPR003423">
    <property type="entry name" value="OMP_efflux"/>
</dbReference>
<comment type="similarity">
    <text evidence="2">Belongs to the outer membrane factor (OMF) (TC 1.B.17) family.</text>
</comment>
<evidence type="ECO:0000256" key="2">
    <source>
        <dbReference type="ARBA" id="ARBA00007613"/>
    </source>
</evidence>
<keyword evidence="4" id="KW-1134">Transmembrane beta strand</keyword>
<keyword evidence="6" id="KW-0472">Membrane</keyword>
<evidence type="ECO:0000256" key="7">
    <source>
        <dbReference type="ARBA" id="ARBA00023237"/>
    </source>
</evidence>
<keyword evidence="7" id="KW-0998">Cell outer membrane</keyword>
<dbReference type="GO" id="GO:1990281">
    <property type="term" value="C:efflux pump complex"/>
    <property type="evidence" value="ECO:0007669"/>
    <property type="project" value="TreeGrafter"/>
</dbReference>
<dbReference type="GO" id="GO:0015288">
    <property type="term" value="F:porin activity"/>
    <property type="evidence" value="ECO:0007669"/>
    <property type="project" value="TreeGrafter"/>
</dbReference>
<organism evidence="9 10">
    <name type="scientific">Polaribacter atrinae</name>
    <dbReference type="NCBI Taxonomy" id="1333662"/>
    <lineage>
        <taxon>Bacteria</taxon>
        <taxon>Pseudomonadati</taxon>
        <taxon>Bacteroidota</taxon>
        <taxon>Flavobacteriia</taxon>
        <taxon>Flavobacteriales</taxon>
        <taxon>Flavobacteriaceae</taxon>
    </lineage>
</organism>
<evidence type="ECO:0000256" key="8">
    <source>
        <dbReference type="SAM" id="SignalP"/>
    </source>
</evidence>
<dbReference type="AlphaFoldDB" id="A0A176TDU8"/>
<feature type="signal peptide" evidence="8">
    <location>
        <begin position="1"/>
        <end position="32"/>
    </location>
</feature>
<accession>A0A176TDU8</accession>
<evidence type="ECO:0000313" key="10">
    <source>
        <dbReference type="Proteomes" id="UP000076923"/>
    </source>
</evidence>
<evidence type="ECO:0000256" key="6">
    <source>
        <dbReference type="ARBA" id="ARBA00023136"/>
    </source>
</evidence>
<dbReference type="STRING" id="1333662.LPB303_04070"/>
<feature type="chain" id="PRO_5008049838" description="Transporter" evidence="8">
    <location>
        <begin position="33"/>
        <end position="460"/>
    </location>
</feature>
<dbReference type="Gene3D" id="1.20.1600.10">
    <property type="entry name" value="Outer membrane efflux proteins (OEP)"/>
    <property type="match status" value="1"/>
</dbReference>
<keyword evidence="3" id="KW-0813">Transport</keyword>
<comment type="caution">
    <text evidence="9">The sequence shown here is derived from an EMBL/GenBank/DDBJ whole genome shotgun (WGS) entry which is preliminary data.</text>
</comment>
<dbReference type="GO" id="GO:0009279">
    <property type="term" value="C:cell outer membrane"/>
    <property type="evidence" value="ECO:0007669"/>
    <property type="project" value="UniProtKB-SubCell"/>
</dbReference>
<dbReference type="EMBL" id="LVWE01000005">
    <property type="protein sequence ID" value="OAD46097.1"/>
    <property type="molecule type" value="Genomic_DNA"/>
</dbReference>
<dbReference type="Pfam" id="PF02321">
    <property type="entry name" value="OEP"/>
    <property type="match status" value="2"/>
</dbReference>
<evidence type="ECO:0000256" key="5">
    <source>
        <dbReference type="ARBA" id="ARBA00022692"/>
    </source>
</evidence>
<dbReference type="RefSeq" id="WP_068448370.1">
    <property type="nucleotide sequence ID" value="NZ_CP150660.1"/>
</dbReference>